<evidence type="ECO:0000313" key="1">
    <source>
        <dbReference type="EMBL" id="MCI72908.1"/>
    </source>
</evidence>
<organism evidence="1 2">
    <name type="scientific">Trifolium medium</name>
    <dbReference type="NCBI Taxonomy" id="97028"/>
    <lineage>
        <taxon>Eukaryota</taxon>
        <taxon>Viridiplantae</taxon>
        <taxon>Streptophyta</taxon>
        <taxon>Embryophyta</taxon>
        <taxon>Tracheophyta</taxon>
        <taxon>Spermatophyta</taxon>
        <taxon>Magnoliopsida</taxon>
        <taxon>eudicotyledons</taxon>
        <taxon>Gunneridae</taxon>
        <taxon>Pentapetalae</taxon>
        <taxon>rosids</taxon>
        <taxon>fabids</taxon>
        <taxon>Fabales</taxon>
        <taxon>Fabaceae</taxon>
        <taxon>Papilionoideae</taxon>
        <taxon>50 kb inversion clade</taxon>
        <taxon>NPAAA clade</taxon>
        <taxon>Hologalegina</taxon>
        <taxon>IRL clade</taxon>
        <taxon>Trifolieae</taxon>
        <taxon>Trifolium</taxon>
    </lineage>
</organism>
<accession>A0A392UJ23</accession>
<dbReference type="AlphaFoldDB" id="A0A392UJ23"/>
<name>A0A392UJ23_9FABA</name>
<dbReference type="Proteomes" id="UP000265520">
    <property type="component" value="Unassembled WGS sequence"/>
</dbReference>
<sequence length="34" mass="3882">MLSRFENALAEVLDPFNKRSSGCQFPDRIRLALS</sequence>
<feature type="non-terminal residue" evidence="1">
    <location>
        <position position="34"/>
    </location>
</feature>
<comment type="caution">
    <text evidence="1">The sequence shown here is derived from an EMBL/GenBank/DDBJ whole genome shotgun (WGS) entry which is preliminary data.</text>
</comment>
<dbReference type="EMBL" id="LXQA010827766">
    <property type="protein sequence ID" value="MCI72908.1"/>
    <property type="molecule type" value="Genomic_DNA"/>
</dbReference>
<protein>
    <submittedName>
        <fullName evidence="1">Uncharacterized protein</fullName>
    </submittedName>
</protein>
<reference evidence="1 2" key="1">
    <citation type="journal article" date="2018" name="Front. Plant Sci.">
        <title>Red Clover (Trifolium pratense) and Zigzag Clover (T. medium) - A Picture of Genomic Similarities and Differences.</title>
        <authorList>
            <person name="Dluhosova J."/>
            <person name="Istvanek J."/>
            <person name="Nedelnik J."/>
            <person name="Repkova J."/>
        </authorList>
    </citation>
    <scope>NUCLEOTIDE SEQUENCE [LARGE SCALE GENOMIC DNA]</scope>
    <source>
        <strain evidence="2">cv. 10/8</strain>
        <tissue evidence="1">Leaf</tissue>
    </source>
</reference>
<proteinExistence type="predicted"/>
<evidence type="ECO:0000313" key="2">
    <source>
        <dbReference type="Proteomes" id="UP000265520"/>
    </source>
</evidence>
<keyword evidence="2" id="KW-1185">Reference proteome</keyword>